<evidence type="ECO:0000256" key="4">
    <source>
        <dbReference type="ARBA" id="ARBA00070201"/>
    </source>
</evidence>
<feature type="domain" description="Flavoprotein" evidence="6">
    <location>
        <begin position="24"/>
        <end position="200"/>
    </location>
</feature>
<dbReference type="GO" id="GO:0010181">
    <property type="term" value="F:FMN binding"/>
    <property type="evidence" value="ECO:0007669"/>
    <property type="project" value="TreeGrafter"/>
</dbReference>
<dbReference type="AlphaFoldDB" id="A0A7R9FA09"/>
<reference evidence="7" key="1">
    <citation type="submission" date="2020-11" db="EMBL/GenBank/DDBJ databases">
        <authorList>
            <person name="Tran Van P."/>
        </authorList>
    </citation>
    <scope>NUCLEOTIDE SEQUENCE</scope>
</reference>
<accession>A0A7R9FA09</accession>
<dbReference type="PANTHER" id="PTHR14359:SF6">
    <property type="entry name" value="PHOSPHOPANTOTHENOYLCYSTEINE DECARBOXYLASE"/>
    <property type="match status" value="1"/>
</dbReference>
<evidence type="ECO:0000313" key="7">
    <source>
        <dbReference type="EMBL" id="CAD7449616.1"/>
    </source>
</evidence>
<dbReference type="GO" id="GO:0015937">
    <property type="term" value="P:coenzyme A biosynthetic process"/>
    <property type="evidence" value="ECO:0007669"/>
    <property type="project" value="UniProtKB-KW"/>
</dbReference>
<comment type="function">
    <text evidence="3">Catalyzes the decarboxylation of the cysteine moiety of 4-phosphopantothenoylcysteine to form 4'-phosphopantotheine and this reaction forms part of the biosynthesis of coenzyme A.</text>
</comment>
<comment type="similarity">
    <text evidence="2">Belongs to the HFCD (homooligomeric flavin containing Cys decarboxylase) superfamily.</text>
</comment>
<evidence type="ECO:0000256" key="3">
    <source>
        <dbReference type="ARBA" id="ARBA00056708"/>
    </source>
</evidence>
<dbReference type="Gene3D" id="3.40.50.1950">
    <property type="entry name" value="Flavin prenyltransferase-like"/>
    <property type="match status" value="1"/>
</dbReference>
<evidence type="ECO:0000256" key="5">
    <source>
        <dbReference type="ARBA" id="ARBA00082063"/>
    </source>
</evidence>
<organism evidence="7">
    <name type="scientific">Timema bartmani</name>
    <dbReference type="NCBI Taxonomy" id="61472"/>
    <lineage>
        <taxon>Eukaryota</taxon>
        <taxon>Metazoa</taxon>
        <taxon>Ecdysozoa</taxon>
        <taxon>Arthropoda</taxon>
        <taxon>Hexapoda</taxon>
        <taxon>Insecta</taxon>
        <taxon>Pterygota</taxon>
        <taxon>Neoptera</taxon>
        <taxon>Polyneoptera</taxon>
        <taxon>Phasmatodea</taxon>
        <taxon>Timematodea</taxon>
        <taxon>Timematoidea</taxon>
        <taxon>Timematidae</taxon>
        <taxon>Timema</taxon>
    </lineage>
</organism>
<proteinExistence type="inferred from homology"/>
<dbReference type="Pfam" id="PF02441">
    <property type="entry name" value="Flavoprotein"/>
    <property type="match status" value="1"/>
</dbReference>
<dbReference type="GO" id="GO:0071513">
    <property type="term" value="C:phosphopantothenoylcysteine decarboxylase complex"/>
    <property type="evidence" value="ECO:0007669"/>
    <property type="project" value="TreeGrafter"/>
</dbReference>
<dbReference type="EMBL" id="OD572093">
    <property type="protein sequence ID" value="CAD7449616.1"/>
    <property type="molecule type" value="Genomic_DNA"/>
</dbReference>
<evidence type="ECO:0000256" key="2">
    <source>
        <dbReference type="ARBA" id="ARBA00038350"/>
    </source>
</evidence>
<evidence type="ECO:0000259" key="6">
    <source>
        <dbReference type="Pfam" id="PF02441"/>
    </source>
</evidence>
<dbReference type="GO" id="GO:0004633">
    <property type="term" value="F:phosphopantothenoylcysteine decarboxylase activity"/>
    <property type="evidence" value="ECO:0007669"/>
    <property type="project" value="TreeGrafter"/>
</dbReference>
<dbReference type="FunFam" id="3.40.50.1950:FF:000004">
    <property type="entry name" value="Phosphopantothenoylcysteine decarboxylase"/>
    <property type="match status" value="1"/>
</dbReference>
<protein>
    <recommendedName>
        <fullName evidence="4">Phosphopantothenoylcysteine decarboxylase</fullName>
    </recommendedName>
    <alternativeName>
        <fullName evidence="5">CoaC</fullName>
    </alternativeName>
</protein>
<keyword evidence="1" id="KW-0173">Coenzyme A biosynthesis</keyword>
<gene>
    <name evidence="7" type="ORF">TBIB3V08_LOCUS11889</name>
</gene>
<evidence type="ECO:0000256" key="1">
    <source>
        <dbReference type="ARBA" id="ARBA00022993"/>
    </source>
</evidence>
<dbReference type="SUPFAM" id="SSF52507">
    <property type="entry name" value="Homo-oligomeric flavin-containing Cys decarboxylases, HFCD"/>
    <property type="match status" value="1"/>
</dbReference>
<dbReference type="InterPro" id="IPR036551">
    <property type="entry name" value="Flavin_trans-like"/>
</dbReference>
<dbReference type="InterPro" id="IPR003382">
    <property type="entry name" value="Flavoprotein"/>
</dbReference>
<name>A0A7R9FA09_9NEOP</name>
<dbReference type="PANTHER" id="PTHR14359">
    <property type="entry name" value="HOMO-OLIGOMERIC FLAVIN CONTAINING CYS DECARBOXYLASE FAMILY"/>
    <property type="match status" value="1"/>
</dbReference>
<sequence length="205" mass="22460">MSDNLSKSPHSETSLDNGDVSRRKRVLIGCTGSVAAIKTAMIGSDLLSQDVDVRIVLTESARHFFRRDDFEPREGVFTDEDEWGMWKGRGDPVLHIDLAKWADLFLVAPLDANTLAKLAQGLCDNLLTCVARAWDPKKPLVFCPAMNTQMWDHPLTYTHISALQSWGYRLVPCVTKTLMCGDTGLGAMAEPGTIVGAVAEILGTL</sequence>